<proteinExistence type="predicted"/>
<organism evidence="1 2">
    <name type="scientific">Shivajiella indica</name>
    <dbReference type="NCBI Taxonomy" id="872115"/>
    <lineage>
        <taxon>Bacteria</taxon>
        <taxon>Pseudomonadati</taxon>
        <taxon>Bacteroidota</taxon>
        <taxon>Cytophagia</taxon>
        <taxon>Cytophagales</taxon>
        <taxon>Cyclobacteriaceae</taxon>
        <taxon>Shivajiella</taxon>
    </lineage>
</organism>
<dbReference type="RefSeq" id="WP_380800904.1">
    <property type="nucleotide sequence ID" value="NZ_JBHUIV010000010.1"/>
</dbReference>
<keyword evidence="2" id="KW-1185">Reference proteome</keyword>
<evidence type="ECO:0000313" key="2">
    <source>
        <dbReference type="Proteomes" id="UP001597414"/>
    </source>
</evidence>
<dbReference type="EMBL" id="JBHUIV010000010">
    <property type="protein sequence ID" value="MFD2201016.1"/>
    <property type="molecule type" value="Genomic_DNA"/>
</dbReference>
<evidence type="ECO:0008006" key="3">
    <source>
        <dbReference type="Google" id="ProtNLM"/>
    </source>
</evidence>
<name>A0ABW5B8F9_9BACT</name>
<comment type="caution">
    <text evidence="1">The sequence shown here is derived from an EMBL/GenBank/DDBJ whole genome shotgun (WGS) entry which is preliminary data.</text>
</comment>
<accession>A0ABW5B8F9</accession>
<dbReference type="Proteomes" id="UP001597414">
    <property type="component" value="Unassembled WGS sequence"/>
</dbReference>
<protein>
    <recommendedName>
        <fullName evidence="3">Neutral/alkaline non-lysosomal ceramidase N-terminal domain-containing protein</fullName>
    </recommendedName>
</protein>
<gene>
    <name evidence="1" type="ORF">ACFSKV_05535</name>
</gene>
<evidence type="ECO:0000313" key="1">
    <source>
        <dbReference type="EMBL" id="MFD2201016.1"/>
    </source>
</evidence>
<sequence>MKKWLKVSIGFFLFLLILFLAFTFYQFRDRHKGYDLAISYKSQVSSSINSGFGKVDISPLGFDTWNDANGDARFQEKDGDTYNDLNGNGKFDPIWLAGFHQNRPASDINDPLWARTMVLDNGDFRLAICVIDMISFGNDEVISVRKRLDPSLEIDYLIISSTHVHSSPDLMGMYGPNEFTNGVNKDYLEFVKKGILQSVENAVKHLEPAYFRFGKEDHAALSLVGDTRDPQVLDAGLNFMQVLSVKEDRTLGIILNWGNHPETLWSRNTIISSDFPHFYRKYVEEGIMRGDSIVMEGIGGTAIFMNGALGGLMTTHPSIPIYHPYSQEAYQEPGIAKIDAQGMSLAKITLEKLKSDDIIDIDNADFGLSARSIELSLDNTLFRLGAWMGIFDRGFVRWGKIRSEVSAWRLGPASFVHVPGELYPEILNGGIENPDGADFKMEPVEFPAIRTQMTGSYKFFNGMSNDMIGYIVPKSQWDEKAPFSYGRTERPYGEINSLGPETAPAIHGEVMKILKDLNNDIEKK</sequence>
<reference evidence="2" key="1">
    <citation type="journal article" date="2019" name="Int. J. Syst. Evol. Microbiol.">
        <title>The Global Catalogue of Microorganisms (GCM) 10K type strain sequencing project: providing services to taxonomists for standard genome sequencing and annotation.</title>
        <authorList>
            <consortium name="The Broad Institute Genomics Platform"/>
            <consortium name="The Broad Institute Genome Sequencing Center for Infectious Disease"/>
            <person name="Wu L."/>
            <person name="Ma J."/>
        </authorList>
    </citation>
    <scope>NUCLEOTIDE SEQUENCE [LARGE SCALE GENOMIC DNA]</scope>
    <source>
        <strain evidence="2">KCTC 19812</strain>
    </source>
</reference>